<proteinExistence type="predicted"/>
<organism evidence="1 2">
    <name type="scientific">Phytophthora rubi</name>
    <dbReference type="NCBI Taxonomy" id="129364"/>
    <lineage>
        <taxon>Eukaryota</taxon>
        <taxon>Sar</taxon>
        <taxon>Stramenopiles</taxon>
        <taxon>Oomycota</taxon>
        <taxon>Peronosporomycetes</taxon>
        <taxon>Peronosporales</taxon>
        <taxon>Peronosporaceae</taxon>
        <taxon>Phytophthora</taxon>
    </lineage>
</organism>
<gene>
    <name evidence="1" type="ORF">PR002_g27230</name>
</gene>
<comment type="caution">
    <text evidence="1">The sequence shown here is derived from an EMBL/GenBank/DDBJ whole genome shotgun (WGS) entry which is preliminary data.</text>
</comment>
<evidence type="ECO:0000313" key="1">
    <source>
        <dbReference type="EMBL" id="KAE8970083.1"/>
    </source>
</evidence>
<reference evidence="1 2" key="1">
    <citation type="submission" date="2018-09" db="EMBL/GenBank/DDBJ databases">
        <title>Genomic investigation of the strawberry pathogen Phytophthora fragariae indicates pathogenicity is determined by transcriptional variation in three key races.</title>
        <authorList>
            <person name="Adams T.M."/>
            <person name="Armitage A.D."/>
            <person name="Sobczyk M.K."/>
            <person name="Bates H.J."/>
            <person name="Dunwell J.M."/>
            <person name="Nellist C.F."/>
            <person name="Harrison R.J."/>
        </authorList>
    </citation>
    <scope>NUCLEOTIDE SEQUENCE [LARGE SCALE GENOMIC DNA]</scope>
    <source>
        <strain evidence="1 2">SCRP324</strain>
    </source>
</reference>
<protein>
    <submittedName>
        <fullName evidence="1">Uncharacterized protein</fullName>
    </submittedName>
</protein>
<name>A0A6A3HP88_9STRA</name>
<accession>A0A6A3HP88</accession>
<dbReference type="AlphaFoldDB" id="A0A6A3HP88"/>
<dbReference type="EMBL" id="QXFU01004205">
    <property type="protein sequence ID" value="KAE8970083.1"/>
    <property type="molecule type" value="Genomic_DNA"/>
</dbReference>
<evidence type="ECO:0000313" key="2">
    <source>
        <dbReference type="Proteomes" id="UP000435112"/>
    </source>
</evidence>
<dbReference type="Proteomes" id="UP000435112">
    <property type="component" value="Unassembled WGS sequence"/>
</dbReference>
<sequence>MDAEFTSASHVGCELLGLRELQLESEDSMSNAKHVDIRVNFICDYAKKNIVKPELWSRA</sequence>